<gene>
    <name evidence="1" type="ORF">PROQFM164_S01g001733</name>
</gene>
<dbReference type="Proteomes" id="UP000030686">
    <property type="component" value="Unassembled WGS sequence"/>
</dbReference>
<organism evidence="1 2">
    <name type="scientific">Penicillium roqueforti (strain FM164)</name>
    <dbReference type="NCBI Taxonomy" id="1365484"/>
    <lineage>
        <taxon>Eukaryota</taxon>
        <taxon>Fungi</taxon>
        <taxon>Dikarya</taxon>
        <taxon>Ascomycota</taxon>
        <taxon>Pezizomycotina</taxon>
        <taxon>Eurotiomycetes</taxon>
        <taxon>Eurotiomycetidae</taxon>
        <taxon>Eurotiales</taxon>
        <taxon>Aspergillaceae</taxon>
        <taxon>Penicillium</taxon>
    </lineage>
</organism>
<reference evidence="1" key="1">
    <citation type="journal article" date="2014" name="Nat. Commun.">
        <title>Multiple recent horizontal transfers of a large genomic region in cheese making fungi.</title>
        <authorList>
            <person name="Cheeseman K."/>
            <person name="Ropars J."/>
            <person name="Renault P."/>
            <person name="Dupont J."/>
            <person name="Gouzy J."/>
            <person name="Branca A."/>
            <person name="Abraham A.L."/>
            <person name="Ceppi M."/>
            <person name="Conseiller E."/>
            <person name="Debuchy R."/>
            <person name="Malagnac F."/>
            <person name="Goarin A."/>
            <person name="Silar P."/>
            <person name="Lacoste S."/>
            <person name="Sallet E."/>
            <person name="Bensimon A."/>
            <person name="Giraud T."/>
            <person name="Brygoo Y."/>
        </authorList>
    </citation>
    <scope>NUCLEOTIDE SEQUENCE [LARGE SCALE GENOMIC DNA]</scope>
    <source>
        <strain evidence="1">FM164</strain>
    </source>
</reference>
<evidence type="ECO:0000313" key="1">
    <source>
        <dbReference type="EMBL" id="CDM27922.1"/>
    </source>
</evidence>
<dbReference type="EMBL" id="HG792015">
    <property type="protein sequence ID" value="CDM27922.1"/>
    <property type="molecule type" value="Genomic_DNA"/>
</dbReference>
<name>W6QEA7_PENRF</name>
<sequence>MELTVLTMEYLLRTPDTTDLNVVPLSGGKVVIGDVKSGNVSEEANSLDTSHPTLVLLHYVICFFLSRPILSKDFNDLLYPPPYVFDYEEWPRGLVAKPKSIDSEKFDTY</sequence>
<keyword evidence="2" id="KW-1185">Reference proteome</keyword>
<dbReference type="AlphaFoldDB" id="W6QEA7"/>
<proteinExistence type="predicted"/>
<accession>W6QEA7</accession>
<protein>
    <submittedName>
        <fullName evidence="1">Genomic scaffold, ProqFM164S01</fullName>
    </submittedName>
</protein>
<evidence type="ECO:0000313" key="2">
    <source>
        <dbReference type="Proteomes" id="UP000030686"/>
    </source>
</evidence>